<dbReference type="EMBL" id="OMOR01000001">
    <property type="protein sequence ID" value="SPH20822.1"/>
    <property type="molecule type" value="Genomic_DNA"/>
</dbReference>
<organism evidence="2 3">
    <name type="scientific">Ascidiaceihabitans donghaensis</name>
    <dbReference type="NCBI Taxonomy" id="1510460"/>
    <lineage>
        <taxon>Bacteria</taxon>
        <taxon>Pseudomonadati</taxon>
        <taxon>Pseudomonadota</taxon>
        <taxon>Alphaproteobacteria</taxon>
        <taxon>Rhodobacterales</taxon>
        <taxon>Paracoccaceae</taxon>
        <taxon>Ascidiaceihabitans</taxon>
    </lineage>
</organism>
<accession>A0A2R8BCK3</accession>
<sequence>MTRFATLALMILPMSGQAEGIWTTMTGTEINAALTDRTLVYAEASQTFYASGKTLYNQGGRESWGSWRVDNNQYCSEWPPQGLWACYHMDRSGEKLRFIGEGDDITVGTYTGE</sequence>
<dbReference type="OrthoDB" id="7360198at2"/>
<feature type="signal peptide" evidence="1">
    <location>
        <begin position="1"/>
        <end position="20"/>
    </location>
</feature>
<feature type="chain" id="PRO_5015354663" evidence="1">
    <location>
        <begin position="21"/>
        <end position="113"/>
    </location>
</feature>
<dbReference type="AlphaFoldDB" id="A0A2R8BCK3"/>
<gene>
    <name evidence="2" type="ORF">ASD8599_01563</name>
</gene>
<evidence type="ECO:0000313" key="2">
    <source>
        <dbReference type="EMBL" id="SPH20822.1"/>
    </source>
</evidence>
<dbReference type="RefSeq" id="WP_108827976.1">
    <property type="nucleotide sequence ID" value="NZ_OMOR01000001.1"/>
</dbReference>
<reference evidence="2 3" key="1">
    <citation type="submission" date="2018-03" db="EMBL/GenBank/DDBJ databases">
        <authorList>
            <person name="Keele B.F."/>
        </authorList>
    </citation>
    <scope>NUCLEOTIDE SEQUENCE [LARGE SCALE GENOMIC DNA]</scope>
    <source>
        <strain evidence="2 3">CECT 8599</strain>
    </source>
</reference>
<evidence type="ECO:0000313" key="3">
    <source>
        <dbReference type="Proteomes" id="UP000244880"/>
    </source>
</evidence>
<protein>
    <submittedName>
        <fullName evidence="2">Uncharacterized protein</fullName>
    </submittedName>
</protein>
<keyword evidence="1" id="KW-0732">Signal</keyword>
<proteinExistence type="predicted"/>
<dbReference type="Proteomes" id="UP000244880">
    <property type="component" value="Unassembled WGS sequence"/>
</dbReference>
<name>A0A2R8BCK3_9RHOB</name>
<evidence type="ECO:0000256" key="1">
    <source>
        <dbReference type="SAM" id="SignalP"/>
    </source>
</evidence>
<keyword evidence="3" id="KW-1185">Reference proteome</keyword>